<sequence length="323" mass="34295">MRFVIFGAGAIGGVVGGRLFRAGIPTTLIARGAHLNAIRDRGLTLDLAEGAETLAVPAVAHASDIDWTPDTVVLICVKSQHTASVLDDLQAHAPLATPIVSAQNGVANESAILRRFPNAYSICVMLPALHLEPGVVVQGSSATPGILDIGRYPVGTDDIAAEISSDFAAAGFESVPRDDIMAWKYRKLVLNLGNGVDATYRRDGDATAELMRRVRDEGEAVLVAAGIDVVSDKADRERRGDLIVRRDSGEDSIESSTWQSIARGAPDSEIDYLTGEIVLLGRLHGVPTPANELVHMETARLIRDQLAPGSLDPRAALASIDQE</sequence>
<comment type="pathway">
    <text evidence="4">Cofactor biosynthesis; (R)-pantothenate biosynthesis; (R)-pantoate from 3-methyl-2-oxobutanoate: step 2/2.</text>
</comment>
<comment type="catalytic activity">
    <reaction evidence="4">
        <text>(R)-pantoate + NADP(+) = 2-dehydropantoate + NADPH + H(+)</text>
        <dbReference type="Rhea" id="RHEA:16233"/>
        <dbReference type="ChEBI" id="CHEBI:11561"/>
        <dbReference type="ChEBI" id="CHEBI:15378"/>
        <dbReference type="ChEBI" id="CHEBI:15980"/>
        <dbReference type="ChEBI" id="CHEBI:57783"/>
        <dbReference type="ChEBI" id="CHEBI:58349"/>
        <dbReference type="EC" id="1.1.1.169"/>
    </reaction>
</comment>
<protein>
    <recommendedName>
        <fullName evidence="4">2-dehydropantoate 2-reductase</fullName>
        <ecNumber evidence="4">1.1.1.169</ecNumber>
    </recommendedName>
    <alternativeName>
        <fullName evidence="4">Ketopantoate reductase</fullName>
    </alternativeName>
</protein>
<dbReference type="Gene3D" id="1.10.1040.10">
    <property type="entry name" value="N-(1-d-carboxylethyl)-l-norvaline Dehydrogenase, domain 2"/>
    <property type="match status" value="1"/>
</dbReference>
<dbReference type="InterPro" id="IPR013328">
    <property type="entry name" value="6PGD_dom2"/>
</dbReference>
<evidence type="ECO:0000256" key="4">
    <source>
        <dbReference type="RuleBase" id="RU362068"/>
    </source>
</evidence>
<dbReference type="EC" id="1.1.1.169" evidence="4"/>
<evidence type="ECO:0000313" key="8">
    <source>
        <dbReference type="Proteomes" id="UP001347146"/>
    </source>
</evidence>
<keyword evidence="2 4" id="KW-0521">NADP</keyword>
<evidence type="ECO:0000313" key="7">
    <source>
        <dbReference type="EMBL" id="MEE3851536.1"/>
    </source>
</evidence>
<evidence type="ECO:0000259" key="5">
    <source>
        <dbReference type="Pfam" id="PF02558"/>
    </source>
</evidence>
<dbReference type="PANTHER" id="PTHR21708">
    <property type="entry name" value="PROBABLE 2-DEHYDROPANTOATE 2-REDUCTASE"/>
    <property type="match status" value="1"/>
</dbReference>
<dbReference type="InterPro" id="IPR036291">
    <property type="entry name" value="NAD(P)-bd_dom_sf"/>
</dbReference>
<dbReference type="Pfam" id="PF02558">
    <property type="entry name" value="ApbA"/>
    <property type="match status" value="1"/>
</dbReference>
<organism evidence="7 8">
    <name type="scientific">Gordonia sesuvii</name>
    <dbReference type="NCBI Taxonomy" id="3116777"/>
    <lineage>
        <taxon>Bacteria</taxon>
        <taxon>Bacillati</taxon>
        <taxon>Actinomycetota</taxon>
        <taxon>Actinomycetes</taxon>
        <taxon>Mycobacteriales</taxon>
        <taxon>Gordoniaceae</taxon>
        <taxon>Gordonia</taxon>
    </lineage>
</organism>
<dbReference type="PANTHER" id="PTHR21708:SF26">
    <property type="entry name" value="2-DEHYDROPANTOATE 2-REDUCTASE"/>
    <property type="match status" value="1"/>
</dbReference>
<dbReference type="SUPFAM" id="SSF51735">
    <property type="entry name" value="NAD(P)-binding Rossmann-fold domains"/>
    <property type="match status" value="1"/>
</dbReference>
<dbReference type="NCBIfam" id="TIGR00745">
    <property type="entry name" value="apbA_panE"/>
    <property type="match status" value="1"/>
</dbReference>
<dbReference type="InterPro" id="IPR013752">
    <property type="entry name" value="KPA_reductase"/>
</dbReference>
<dbReference type="Pfam" id="PF08546">
    <property type="entry name" value="ApbA_C"/>
    <property type="match status" value="1"/>
</dbReference>
<dbReference type="GO" id="GO:0008677">
    <property type="term" value="F:2-dehydropantoate 2-reductase activity"/>
    <property type="evidence" value="ECO:0007669"/>
    <property type="project" value="UniProtKB-EC"/>
</dbReference>
<dbReference type="InterPro" id="IPR013332">
    <property type="entry name" value="KPR_N"/>
</dbReference>
<comment type="caution">
    <text evidence="7">The sequence shown here is derived from an EMBL/GenBank/DDBJ whole genome shotgun (WGS) entry which is preliminary data.</text>
</comment>
<keyword evidence="4" id="KW-0566">Pantothenate biosynthesis</keyword>
<keyword evidence="8" id="KW-1185">Reference proteome</keyword>
<keyword evidence="3 4" id="KW-0560">Oxidoreductase</keyword>
<dbReference type="EMBL" id="JAZDUF010000004">
    <property type="protein sequence ID" value="MEE3851536.1"/>
    <property type="molecule type" value="Genomic_DNA"/>
</dbReference>
<dbReference type="SUPFAM" id="SSF48179">
    <property type="entry name" value="6-phosphogluconate dehydrogenase C-terminal domain-like"/>
    <property type="match status" value="1"/>
</dbReference>
<dbReference type="InterPro" id="IPR051402">
    <property type="entry name" value="KPR-Related"/>
</dbReference>
<dbReference type="Gene3D" id="3.40.50.720">
    <property type="entry name" value="NAD(P)-binding Rossmann-like Domain"/>
    <property type="match status" value="1"/>
</dbReference>
<accession>A0ABU7MG08</accession>
<name>A0ABU7MG08_9ACTN</name>
<dbReference type="Proteomes" id="UP001347146">
    <property type="component" value="Unassembled WGS sequence"/>
</dbReference>
<evidence type="ECO:0000256" key="3">
    <source>
        <dbReference type="ARBA" id="ARBA00023002"/>
    </source>
</evidence>
<comment type="function">
    <text evidence="4">Catalyzes the NADPH-dependent reduction of ketopantoate into pantoic acid.</text>
</comment>
<gene>
    <name evidence="7" type="ORF">VZC37_14420</name>
</gene>
<feature type="domain" description="Ketopantoate reductase C-terminal" evidence="6">
    <location>
        <begin position="179"/>
        <end position="295"/>
    </location>
</feature>
<comment type="similarity">
    <text evidence="1 4">Belongs to the ketopantoate reductase family.</text>
</comment>
<evidence type="ECO:0000256" key="1">
    <source>
        <dbReference type="ARBA" id="ARBA00007870"/>
    </source>
</evidence>
<dbReference type="RefSeq" id="WP_330433270.1">
    <property type="nucleotide sequence ID" value="NZ_JAZDUF010000004.1"/>
</dbReference>
<feature type="domain" description="Ketopantoate reductase N-terminal" evidence="5">
    <location>
        <begin position="4"/>
        <end position="150"/>
    </location>
</feature>
<evidence type="ECO:0000256" key="2">
    <source>
        <dbReference type="ARBA" id="ARBA00022857"/>
    </source>
</evidence>
<evidence type="ECO:0000259" key="6">
    <source>
        <dbReference type="Pfam" id="PF08546"/>
    </source>
</evidence>
<dbReference type="InterPro" id="IPR003710">
    <property type="entry name" value="ApbA"/>
</dbReference>
<reference evidence="7 8" key="1">
    <citation type="submission" date="2024-01" db="EMBL/GenBank/DDBJ databases">
        <title>Draft genome sequence of Gordonia sp. LSe1-13.</title>
        <authorList>
            <person name="Suphannarot A."/>
            <person name="Mingma R."/>
        </authorList>
    </citation>
    <scope>NUCLEOTIDE SEQUENCE [LARGE SCALE GENOMIC DNA]</scope>
    <source>
        <strain evidence="7 8">LSe1-13</strain>
    </source>
</reference>
<proteinExistence type="inferred from homology"/>
<dbReference type="InterPro" id="IPR008927">
    <property type="entry name" value="6-PGluconate_DH-like_C_sf"/>
</dbReference>